<dbReference type="Proteomes" id="UP001497535">
    <property type="component" value="Unassembled WGS sequence"/>
</dbReference>
<proteinExistence type="predicted"/>
<comment type="caution">
    <text evidence="1">The sequence shown here is derived from an EMBL/GenBank/DDBJ whole genome shotgun (WGS) entry which is preliminary data.</text>
</comment>
<gene>
    <name evidence="1" type="ORF">MENTE1834_LOCUS16761</name>
</gene>
<reference evidence="1" key="1">
    <citation type="submission" date="2023-11" db="EMBL/GenBank/DDBJ databases">
        <authorList>
            <person name="Poullet M."/>
        </authorList>
    </citation>
    <scope>NUCLEOTIDE SEQUENCE</scope>
    <source>
        <strain evidence="1">E1834</strain>
    </source>
</reference>
<evidence type="ECO:0000313" key="1">
    <source>
        <dbReference type="EMBL" id="CAK5063379.1"/>
    </source>
</evidence>
<keyword evidence="2" id="KW-1185">Reference proteome</keyword>
<name>A0ACB0YUV4_MELEN</name>
<accession>A0ACB0YUV4</accession>
<sequence>MFKDVTVLQGNILNCCENFVVFFAPSYRAGSITYCQFLAFLPLTSISKSYRALKMAADNKITPRDTTMTFTCFVLFDMWNALSCRSSRKMIWEIGLFGNRMFCLALVGSLLCQLAVIYFKPLQHIFQTEALTIFGI</sequence>
<evidence type="ECO:0000313" key="2">
    <source>
        <dbReference type="Proteomes" id="UP001497535"/>
    </source>
</evidence>
<dbReference type="EMBL" id="CAVMJV010000018">
    <property type="protein sequence ID" value="CAK5063379.1"/>
    <property type="molecule type" value="Genomic_DNA"/>
</dbReference>
<organism evidence="1 2">
    <name type="scientific">Meloidogyne enterolobii</name>
    <name type="common">Root-knot nematode worm</name>
    <name type="synonym">Meloidogyne mayaguensis</name>
    <dbReference type="NCBI Taxonomy" id="390850"/>
    <lineage>
        <taxon>Eukaryota</taxon>
        <taxon>Metazoa</taxon>
        <taxon>Ecdysozoa</taxon>
        <taxon>Nematoda</taxon>
        <taxon>Chromadorea</taxon>
        <taxon>Rhabditida</taxon>
        <taxon>Tylenchina</taxon>
        <taxon>Tylenchomorpha</taxon>
        <taxon>Tylenchoidea</taxon>
        <taxon>Meloidogynidae</taxon>
        <taxon>Meloidogyninae</taxon>
        <taxon>Meloidogyne</taxon>
    </lineage>
</organism>
<protein>
    <submittedName>
        <fullName evidence="1">Uncharacterized protein</fullName>
    </submittedName>
</protein>